<dbReference type="AlphaFoldDB" id="A0A816Q0Y4"/>
<sequence>MEDVEQRFRECLCAKAENEQQISKPQGEVQSGRHDMKMMKGNILSEVRMRFQEFSKPIPQIYSSGDPGKPPLSLSKLREKLSSPTVVTRIGDDMVRVADLHRRERMCL</sequence>
<name>A0A816Q0Y4_BRANA</name>
<evidence type="ECO:0000313" key="1">
    <source>
        <dbReference type="EMBL" id="CAF2054000.1"/>
    </source>
</evidence>
<dbReference type="EMBL" id="HG994370">
    <property type="protein sequence ID" value="CAF2054000.1"/>
    <property type="molecule type" value="Genomic_DNA"/>
</dbReference>
<accession>A0A816Q0Y4</accession>
<dbReference type="Proteomes" id="UP001295469">
    <property type="component" value="Chromosome C06"/>
</dbReference>
<gene>
    <name evidence="1" type="ORF">DARMORV10_C06P01810.1</name>
</gene>
<protein>
    <submittedName>
        <fullName evidence="1">(rape) hypothetical protein</fullName>
    </submittedName>
</protein>
<reference evidence="1" key="1">
    <citation type="submission" date="2021-01" db="EMBL/GenBank/DDBJ databases">
        <authorList>
            <consortium name="Genoscope - CEA"/>
            <person name="William W."/>
        </authorList>
    </citation>
    <scope>NUCLEOTIDE SEQUENCE</scope>
</reference>
<proteinExistence type="predicted"/>
<organism evidence="1">
    <name type="scientific">Brassica napus</name>
    <name type="common">Rape</name>
    <dbReference type="NCBI Taxonomy" id="3708"/>
    <lineage>
        <taxon>Eukaryota</taxon>
        <taxon>Viridiplantae</taxon>
        <taxon>Streptophyta</taxon>
        <taxon>Embryophyta</taxon>
        <taxon>Tracheophyta</taxon>
        <taxon>Spermatophyta</taxon>
        <taxon>Magnoliopsida</taxon>
        <taxon>eudicotyledons</taxon>
        <taxon>Gunneridae</taxon>
        <taxon>Pentapetalae</taxon>
        <taxon>rosids</taxon>
        <taxon>malvids</taxon>
        <taxon>Brassicales</taxon>
        <taxon>Brassicaceae</taxon>
        <taxon>Brassiceae</taxon>
        <taxon>Brassica</taxon>
    </lineage>
</organism>